<evidence type="ECO:0000256" key="1">
    <source>
        <dbReference type="SAM" id="MobiDB-lite"/>
    </source>
</evidence>
<reference evidence="3" key="1">
    <citation type="submission" date="2016-03" db="EMBL/GenBank/DDBJ databases">
        <authorList>
            <person name="Devillers H."/>
        </authorList>
    </citation>
    <scope>NUCLEOTIDE SEQUENCE [LARGE SCALE GENOMIC DNA]</scope>
</reference>
<sequence length="191" mass="21264">MVNQGNRPATESTSVDMELSPTLSSKSGDPQPYEGADDVKASAPEMDSNRIEQVMSHNAIEDKTETPDTLKREGLDLRKKALPDFNNPAMNADQSEFPEEYQIETDTGLVKVKTLQKLNRLESRGSAASASKPSSPSKAADADAADEEEQKSPYDASKLQKAIHKNEKEINMYHHHHGYEKFINIMDKLFK</sequence>
<evidence type="ECO:0000313" key="3">
    <source>
        <dbReference type="Proteomes" id="UP000191024"/>
    </source>
</evidence>
<dbReference type="EMBL" id="LT598468">
    <property type="protein sequence ID" value="SCV02944.1"/>
    <property type="molecule type" value="Genomic_DNA"/>
</dbReference>
<feature type="compositionally biased region" description="Basic and acidic residues" evidence="1">
    <location>
        <begin position="59"/>
        <end position="82"/>
    </location>
</feature>
<feature type="compositionally biased region" description="Low complexity" evidence="1">
    <location>
        <begin position="126"/>
        <end position="139"/>
    </location>
</feature>
<proteinExistence type="predicted"/>
<dbReference type="OrthoDB" id="4035738at2759"/>
<dbReference type="Proteomes" id="UP000191024">
    <property type="component" value="Chromosome H"/>
</dbReference>
<evidence type="ECO:0000313" key="2">
    <source>
        <dbReference type="EMBL" id="SCV02944.1"/>
    </source>
</evidence>
<name>A0A1G4KEJ2_9SACH</name>
<feature type="region of interest" description="Disordered" evidence="1">
    <location>
        <begin position="1"/>
        <end position="99"/>
    </location>
</feature>
<feature type="compositionally biased region" description="Polar residues" evidence="1">
    <location>
        <begin position="1"/>
        <end position="28"/>
    </location>
</feature>
<dbReference type="AlphaFoldDB" id="A0A1G4KEJ2"/>
<accession>A0A1G4KEJ2</accession>
<gene>
    <name evidence="2" type="ORF">LAMI_0H04236G</name>
</gene>
<feature type="region of interest" description="Disordered" evidence="1">
    <location>
        <begin position="121"/>
        <end position="163"/>
    </location>
</feature>
<organism evidence="2 3">
    <name type="scientific">Lachancea mirantina</name>
    <dbReference type="NCBI Taxonomy" id="1230905"/>
    <lineage>
        <taxon>Eukaryota</taxon>
        <taxon>Fungi</taxon>
        <taxon>Dikarya</taxon>
        <taxon>Ascomycota</taxon>
        <taxon>Saccharomycotina</taxon>
        <taxon>Saccharomycetes</taxon>
        <taxon>Saccharomycetales</taxon>
        <taxon>Saccharomycetaceae</taxon>
        <taxon>Lachancea</taxon>
    </lineage>
</organism>
<protein>
    <submittedName>
        <fullName evidence="2">LAMI_0H04236g1_1</fullName>
    </submittedName>
</protein>
<keyword evidence="3" id="KW-1185">Reference proteome</keyword>